<dbReference type="Proteomes" id="UP001156701">
    <property type="component" value="Unassembled WGS sequence"/>
</dbReference>
<dbReference type="InterPro" id="IPR036937">
    <property type="entry name" value="Adhesion_dom_fimbrial_sf"/>
</dbReference>
<dbReference type="Gene3D" id="2.60.40.1090">
    <property type="entry name" value="Fimbrial-type adhesion domain"/>
    <property type="match status" value="1"/>
</dbReference>
<keyword evidence="5" id="KW-1185">Reference proteome</keyword>
<dbReference type="EMBL" id="JAUQTG010000005">
    <property type="protein sequence ID" value="MDO7856779.1"/>
    <property type="molecule type" value="Genomic_DNA"/>
</dbReference>
<reference evidence="2" key="1">
    <citation type="submission" date="2023-03" db="EMBL/GenBank/DDBJ databases">
        <title>a new species belonging to Providencia genus.</title>
        <authorList>
            <person name="Yang W."/>
            <person name="Hu F."/>
            <person name="Shen S."/>
            <person name="Ding L."/>
            <person name="Yin D."/>
        </authorList>
    </citation>
    <scope>NUCLEOTIDE SEQUENCE</scope>
    <source>
        <strain evidence="2">CRE-3FA-0001</strain>
    </source>
</reference>
<evidence type="ECO:0000313" key="4">
    <source>
        <dbReference type="Proteomes" id="UP001156701"/>
    </source>
</evidence>
<dbReference type="EMBL" id="JARRYG010000002">
    <property type="protein sequence ID" value="MDG4695005.1"/>
    <property type="molecule type" value="Genomic_DNA"/>
</dbReference>
<evidence type="ECO:0000313" key="3">
    <source>
        <dbReference type="EMBL" id="MDO7856779.1"/>
    </source>
</evidence>
<gene>
    <name evidence="2" type="ORF">P7V44_02000</name>
    <name evidence="3" type="ORF">Q5E86_10515</name>
</gene>
<evidence type="ECO:0000313" key="2">
    <source>
        <dbReference type="EMBL" id="MDG4695005.1"/>
    </source>
</evidence>
<name>A0AA42FJ39_9GAMM</name>
<organism evidence="2 4">
    <name type="scientific">Providencia huashanensis</name>
    <dbReference type="NCBI Taxonomy" id="3037798"/>
    <lineage>
        <taxon>Bacteria</taxon>
        <taxon>Pseudomonadati</taxon>
        <taxon>Pseudomonadota</taxon>
        <taxon>Gammaproteobacteria</taxon>
        <taxon>Enterobacterales</taxon>
        <taxon>Morganellaceae</taxon>
        <taxon>Providencia</taxon>
    </lineage>
</organism>
<proteinExistence type="predicted"/>
<dbReference type="Proteomes" id="UP001176478">
    <property type="component" value="Unassembled WGS sequence"/>
</dbReference>
<sequence>MPKVIFILIFLFSSIAHADRTMLSNVGQSAPLFVIASWFTTGSNNPAENTVIPCAGSQCSYGVVLYYENGSVIDFNGRSIPVTAGMTWKMANDMFIRRFGATGIATWQWNWQPSQWEVCIGAIPASSGALGLGRPFSIYSSPCTPVPPVNVQCNVNGDANITHGTLNAGQVNGHTAEATIQLSCNRAATVSIEVPSPDIDLGGGVKSRVSVTNGSRISVANSVALKIKSVLSGTAPTAGQHSGSTVIVFNIV</sequence>
<reference evidence="3" key="2">
    <citation type="submission" date="2023-07" db="EMBL/GenBank/DDBJ databases">
        <authorList>
            <person name="Yang W."/>
            <person name="Chen J."/>
            <person name="Ji P."/>
            <person name="Hu F."/>
        </authorList>
    </citation>
    <scope>NUCLEOTIDE SEQUENCE</scope>
    <source>
        <strain evidence="3">CRE-138-0111</strain>
    </source>
</reference>
<feature type="signal peptide" evidence="1">
    <location>
        <begin position="1"/>
        <end position="18"/>
    </location>
</feature>
<dbReference type="GO" id="GO:0009289">
    <property type="term" value="C:pilus"/>
    <property type="evidence" value="ECO:0007669"/>
    <property type="project" value="InterPro"/>
</dbReference>
<evidence type="ECO:0000256" key="1">
    <source>
        <dbReference type="SAM" id="SignalP"/>
    </source>
</evidence>
<reference evidence="3" key="3">
    <citation type="journal article" date="2024" name="Int. J. Antimicrob. Agents">
        <title>Identification of a novel Providencia species showing multi-drug-resistant in three patients with hospital-acquired infection.</title>
        <authorList>
            <person name="Yang W."/>
            <person name="Chen J."/>
            <person name="Yang F."/>
            <person name="Ji P."/>
            <person name="Shen S."/>
            <person name="Yin D."/>
            <person name="Hu F."/>
        </authorList>
    </citation>
    <scope>NUCLEOTIDE SEQUENCE</scope>
    <source>
        <strain evidence="3">CRE-138-0111</strain>
    </source>
</reference>
<protein>
    <recommendedName>
        <fullName evidence="6">Fimbrial protein</fullName>
    </recommendedName>
</protein>
<dbReference type="GO" id="GO:0007155">
    <property type="term" value="P:cell adhesion"/>
    <property type="evidence" value="ECO:0007669"/>
    <property type="project" value="InterPro"/>
</dbReference>
<comment type="caution">
    <text evidence="2">The sequence shown here is derived from an EMBL/GenBank/DDBJ whole genome shotgun (WGS) entry which is preliminary data.</text>
</comment>
<feature type="chain" id="PRO_5041316239" description="Fimbrial protein" evidence="1">
    <location>
        <begin position="19"/>
        <end position="252"/>
    </location>
</feature>
<dbReference type="RefSeq" id="WP_206227294.1">
    <property type="nucleotide sequence ID" value="NZ_JARRYG010000002.1"/>
</dbReference>
<keyword evidence="1" id="KW-0732">Signal</keyword>
<accession>A0AA42FJ39</accession>
<evidence type="ECO:0008006" key="6">
    <source>
        <dbReference type="Google" id="ProtNLM"/>
    </source>
</evidence>
<dbReference type="AlphaFoldDB" id="A0AA42FJ39"/>
<evidence type="ECO:0000313" key="5">
    <source>
        <dbReference type="Proteomes" id="UP001176478"/>
    </source>
</evidence>